<sequence length="265" mass="28338">MSYPSRRTEQAIRNSEKEPKKVVGTVAKRKSKPAESDSTEVAVWEPSDDLLPSNSSQSGLSESGLSQPSFRELGLSHLTPRDLENLRVLSDRFGAVANDVATGRAAAGAAPHFTAEIAAGLYSGDSNWRYLYYSVLLVNPDPLARLALARTGPLGVLRALVYDPDPTVRYGILENPMVVDADIQAALAADPEEAIVVGLLKTVSPSRRCSAAIIAGPHSKAKQLLASYRVSSNTLESLAQSSDSLTRITAKKQLAGRRQLTQGGK</sequence>
<dbReference type="Gene3D" id="1.25.10.10">
    <property type="entry name" value="Leucine-rich Repeat Variant"/>
    <property type="match status" value="1"/>
</dbReference>
<reference evidence="2" key="1">
    <citation type="submission" date="2020-05" db="EMBL/GenBank/DDBJ databases">
        <authorList>
            <person name="Chiriac C."/>
            <person name="Salcher M."/>
            <person name="Ghai R."/>
            <person name="Kavagutti S V."/>
        </authorList>
    </citation>
    <scope>NUCLEOTIDE SEQUENCE</scope>
</reference>
<accession>A0A6J6BRM2</accession>
<dbReference type="AlphaFoldDB" id="A0A6J6BRM2"/>
<evidence type="ECO:0000256" key="1">
    <source>
        <dbReference type="SAM" id="MobiDB-lite"/>
    </source>
</evidence>
<dbReference type="EMBL" id="CAEZYU010000216">
    <property type="protein sequence ID" value="CAB4764857.1"/>
    <property type="molecule type" value="Genomic_DNA"/>
</dbReference>
<feature type="region of interest" description="Disordered" evidence="1">
    <location>
        <begin position="1"/>
        <end position="67"/>
    </location>
</feature>
<feature type="compositionally biased region" description="Basic and acidic residues" evidence="1">
    <location>
        <begin position="1"/>
        <end position="21"/>
    </location>
</feature>
<feature type="compositionally biased region" description="Low complexity" evidence="1">
    <location>
        <begin position="50"/>
        <end position="67"/>
    </location>
</feature>
<protein>
    <submittedName>
        <fullName evidence="2">Unannotated protein</fullName>
    </submittedName>
</protein>
<name>A0A6J6BRM2_9ZZZZ</name>
<evidence type="ECO:0000313" key="2">
    <source>
        <dbReference type="EMBL" id="CAB4541073.1"/>
    </source>
</evidence>
<organism evidence="2">
    <name type="scientific">freshwater metagenome</name>
    <dbReference type="NCBI Taxonomy" id="449393"/>
    <lineage>
        <taxon>unclassified sequences</taxon>
        <taxon>metagenomes</taxon>
        <taxon>ecological metagenomes</taxon>
    </lineage>
</organism>
<proteinExistence type="predicted"/>
<gene>
    <name evidence="2" type="ORF">UFOPK1358_01024</name>
    <name evidence="3" type="ORF">UFOPK2766_02460</name>
</gene>
<dbReference type="InterPro" id="IPR011989">
    <property type="entry name" value="ARM-like"/>
</dbReference>
<evidence type="ECO:0000313" key="3">
    <source>
        <dbReference type="EMBL" id="CAB4764857.1"/>
    </source>
</evidence>
<dbReference type="EMBL" id="CAEZSF010000091">
    <property type="protein sequence ID" value="CAB4541073.1"/>
    <property type="molecule type" value="Genomic_DNA"/>
</dbReference>